<proteinExistence type="predicted"/>
<dbReference type="EMBL" id="JACVVK020000677">
    <property type="protein sequence ID" value="KAK7456951.1"/>
    <property type="molecule type" value="Genomic_DNA"/>
</dbReference>
<sequence length="94" mass="10972">MIQLFSHSALNARAHRHALRTTQSKTPFISSIEDYDLEHDVLRTHGSVRNYSFARRHDQVVLLGQRDQFSVWIKKLAVILTVVWIFRACRRSAP</sequence>
<evidence type="ECO:0000313" key="1">
    <source>
        <dbReference type="EMBL" id="KAK7456951.1"/>
    </source>
</evidence>
<name>A0ABD0J3F7_9CAEN</name>
<gene>
    <name evidence="1" type="ORF">BaRGS_00039290</name>
</gene>
<accession>A0ABD0J3F7</accession>
<reference evidence="1 2" key="1">
    <citation type="journal article" date="2023" name="Sci. Data">
        <title>Genome assembly of the Korean intertidal mud-creeper Batillaria attramentaria.</title>
        <authorList>
            <person name="Patra A.K."/>
            <person name="Ho P.T."/>
            <person name="Jun S."/>
            <person name="Lee S.J."/>
            <person name="Kim Y."/>
            <person name="Won Y.J."/>
        </authorList>
    </citation>
    <scope>NUCLEOTIDE SEQUENCE [LARGE SCALE GENOMIC DNA]</scope>
    <source>
        <strain evidence="1">Wonlab-2016</strain>
    </source>
</reference>
<keyword evidence="2" id="KW-1185">Reference proteome</keyword>
<dbReference type="AlphaFoldDB" id="A0ABD0J3F7"/>
<dbReference type="Proteomes" id="UP001519460">
    <property type="component" value="Unassembled WGS sequence"/>
</dbReference>
<comment type="caution">
    <text evidence="1">The sequence shown here is derived from an EMBL/GenBank/DDBJ whole genome shotgun (WGS) entry which is preliminary data.</text>
</comment>
<organism evidence="1 2">
    <name type="scientific">Batillaria attramentaria</name>
    <dbReference type="NCBI Taxonomy" id="370345"/>
    <lineage>
        <taxon>Eukaryota</taxon>
        <taxon>Metazoa</taxon>
        <taxon>Spiralia</taxon>
        <taxon>Lophotrochozoa</taxon>
        <taxon>Mollusca</taxon>
        <taxon>Gastropoda</taxon>
        <taxon>Caenogastropoda</taxon>
        <taxon>Sorbeoconcha</taxon>
        <taxon>Cerithioidea</taxon>
        <taxon>Batillariidae</taxon>
        <taxon>Batillaria</taxon>
    </lineage>
</organism>
<evidence type="ECO:0000313" key="2">
    <source>
        <dbReference type="Proteomes" id="UP001519460"/>
    </source>
</evidence>
<protein>
    <submittedName>
        <fullName evidence="1">Uncharacterized protein</fullName>
    </submittedName>
</protein>